<feature type="compositionally biased region" description="Low complexity" evidence="1">
    <location>
        <begin position="33"/>
        <end position="49"/>
    </location>
</feature>
<evidence type="ECO:0000256" key="1">
    <source>
        <dbReference type="SAM" id="MobiDB-lite"/>
    </source>
</evidence>
<dbReference type="eggNOG" id="ENOG5030ZDR">
    <property type="taxonomic scope" value="Bacteria"/>
</dbReference>
<proteinExistence type="predicted"/>
<dbReference type="AlphaFoldDB" id="A0A0A2M545"/>
<feature type="chain" id="PRO_5001991681" description="Lipoprotein" evidence="2">
    <location>
        <begin position="20"/>
        <end position="79"/>
    </location>
</feature>
<sequence>MKNLNTIMRSVLLASVLMGGLNLFSSCDGCSRSSGTNNEGTETGNSTNGDTRGTEKSGENEDSGSTEGTNSGSGTSSDR</sequence>
<evidence type="ECO:0000256" key="2">
    <source>
        <dbReference type="SAM" id="SignalP"/>
    </source>
</evidence>
<accession>A0A0A2M545</accession>
<dbReference type="STRING" id="1121895.GCA_000378485_02324"/>
<comment type="caution">
    <text evidence="3">The sequence shown here is derived from an EMBL/GenBank/DDBJ whole genome shotgun (WGS) entry which is preliminary data.</text>
</comment>
<evidence type="ECO:0000313" key="3">
    <source>
        <dbReference type="EMBL" id="KGO87404.1"/>
    </source>
</evidence>
<organism evidence="3 4">
    <name type="scientific">Flavobacterium rivuli WB 3.3-2 = DSM 21788</name>
    <dbReference type="NCBI Taxonomy" id="1121895"/>
    <lineage>
        <taxon>Bacteria</taxon>
        <taxon>Pseudomonadati</taxon>
        <taxon>Bacteroidota</taxon>
        <taxon>Flavobacteriia</taxon>
        <taxon>Flavobacteriales</taxon>
        <taxon>Flavobacteriaceae</taxon>
        <taxon>Flavobacterium</taxon>
    </lineage>
</organism>
<keyword evidence="4" id="KW-1185">Reference proteome</keyword>
<feature type="signal peptide" evidence="2">
    <location>
        <begin position="1"/>
        <end position="19"/>
    </location>
</feature>
<dbReference type="Proteomes" id="UP000030152">
    <property type="component" value="Unassembled WGS sequence"/>
</dbReference>
<gene>
    <name evidence="3" type="ORF">Q765_06990</name>
</gene>
<protein>
    <recommendedName>
        <fullName evidence="5">Lipoprotein</fullName>
    </recommendedName>
</protein>
<keyword evidence="2" id="KW-0732">Signal</keyword>
<dbReference type="EMBL" id="JRLX01000005">
    <property type="protein sequence ID" value="KGO87404.1"/>
    <property type="molecule type" value="Genomic_DNA"/>
</dbReference>
<evidence type="ECO:0000313" key="4">
    <source>
        <dbReference type="Proteomes" id="UP000030152"/>
    </source>
</evidence>
<dbReference type="RefSeq" id="WP_020213488.1">
    <property type="nucleotide sequence ID" value="NZ_JRLX01000005.1"/>
</dbReference>
<dbReference type="PROSITE" id="PS51257">
    <property type="entry name" value="PROKAR_LIPOPROTEIN"/>
    <property type="match status" value="1"/>
</dbReference>
<name>A0A0A2M545_9FLAO</name>
<reference evidence="3 4" key="1">
    <citation type="submission" date="2013-09" db="EMBL/GenBank/DDBJ databases">
        <authorList>
            <person name="Zeng Z."/>
            <person name="Chen C."/>
        </authorList>
    </citation>
    <scope>NUCLEOTIDE SEQUENCE [LARGE SCALE GENOMIC DNA]</scope>
    <source>
        <strain evidence="3 4">WB 3.3-2</strain>
    </source>
</reference>
<evidence type="ECO:0008006" key="5">
    <source>
        <dbReference type="Google" id="ProtNLM"/>
    </source>
</evidence>
<feature type="compositionally biased region" description="Low complexity" evidence="1">
    <location>
        <begin position="63"/>
        <end position="79"/>
    </location>
</feature>
<feature type="region of interest" description="Disordered" evidence="1">
    <location>
        <begin position="28"/>
        <end position="79"/>
    </location>
</feature>